<accession>A0A072VYF6</accession>
<reference evidence="1 3" key="1">
    <citation type="journal article" date="2011" name="Nature">
        <title>The Medicago genome provides insight into the evolution of rhizobial symbioses.</title>
        <authorList>
            <person name="Young N.D."/>
            <person name="Debelle F."/>
            <person name="Oldroyd G.E."/>
            <person name="Geurts R."/>
            <person name="Cannon S.B."/>
            <person name="Udvardi M.K."/>
            <person name="Benedito V.A."/>
            <person name="Mayer K.F."/>
            <person name="Gouzy J."/>
            <person name="Schoof H."/>
            <person name="Van de Peer Y."/>
            <person name="Proost S."/>
            <person name="Cook D.R."/>
            <person name="Meyers B.C."/>
            <person name="Spannagl M."/>
            <person name="Cheung F."/>
            <person name="De Mita S."/>
            <person name="Krishnakumar V."/>
            <person name="Gundlach H."/>
            <person name="Zhou S."/>
            <person name="Mudge J."/>
            <person name="Bharti A.K."/>
            <person name="Murray J.D."/>
            <person name="Naoumkina M.A."/>
            <person name="Rosen B."/>
            <person name="Silverstein K.A."/>
            <person name="Tang H."/>
            <person name="Rombauts S."/>
            <person name="Zhao P.X."/>
            <person name="Zhou P."/>
            <person name="Barbe V."/>
            <person name="Bardou P."/>
            <person name="Bechner M."/>
            <person name="Bellec A."/>
            <person name="Berger A."/>
            <person name="Berges H."/>
            <person name="Bidwell S."/>
            <person name="Bisseling T."/>
            <person name="Choisne N."/>
            <person name="Couloux A."/>
            <person name="Denny R."/>
            <person name="Deshpande S."/>
            <person name="Dai X."/>
            <person name="Doyle J.J."/>
            <person name="Dudez A.M."/>
            <person name="Farmer A.D."/>
            <person name="Fouteau S."/>
            <person name="Franken C."/>
            <person name="Gibelin C."/>
            <person name="Gish J."/>
            <person name="Goldstein S."/>
            <person name="Gonzalez A.J."/>
            <person name="Green P.J."/>
            <person name="Hallab A."/>
            <person name="Hartog M."/>
            <person name="Hua A."/>
            <person name="Humphray S.J."/>
            <person name="Jeong D.H."/>
            <person name="Jing Y."/>
            <person name="Jocker A."/>
            <person name="Kenton S.M."/>
            <person name="Kim D.J."/>
            <person name="Klee K."/>
            <person name="Lai H."/>
            <person name="Lang C."/>
            <person name="Lin S."/>
            <person name="Macmil S.L."/>
            <person name="Magdelenat G."/>
            <person name="Matthews L."/>
            <person name="McCorrison J."/>
            <person name="Monaghan E.L."/>
            <person name="Mun J.H."/>
            <person name="Najar F.Z."/>
            <person name="Nicholson C."/>
            <person name="Noirot C."/>
            <person name="O'Bleness M."/>
            <person name="Paule C.R."/>
            <person name="Poulain J."/>
            <person name="Prion F."/>
            <person name="Qin B."/>
            <person name="Qu C."/>
            <person name="Retzel E.F."/>
            <person name="Riddle C."/>
            <person name="Sallet E."/>
            <person name="Samain S."/>
            <person name="Samson N."/>
            <person name="Sanders I."/>
            <person name="Saurat O."/>
            <person name="Scarpelli C."/>
            <person name="Schiex T."/>
            <person name="Segurens B."/>
            <person name="Severin A.J."/>
            <person name="Sherrier D.J."/>
            <person name="Shi R."/>
            <person name="Sims S."/>
            <person name="Singer S.R."/>
            <person name="Sinharoy S."/>
            <person name="Sterck L."/>
            <person name="Viollet A."/>
            <person name="Wang B.B."/>
            <person name="Wang K."/>
            <person name="Wang M."/>
            <person name="Wang X."/>
            <person name="Warfsmann J."/>
            <person name="Weissenbach J."/>
            <person name="White D.D."/>
            <person name="White J.D."/>
            <person name="Wiley G.B."/>
            <person name="Wincker P."/>
            <person name="Xing Y."/>
            <person name="Yang L."/>
            <person name="Yao Z."/>
            <person name="Ying F."/>
            <person name="Zhai J."/>
            <person name="Zhou L."/>
            <person name="Zuber A."/>
            <person name="Denarie J."/>
            <person name="Dixon R.A."/>
            <person name="May G.D."/>
            <person name="Schwartz D.C."/>
            <person name="Rogers J."/>
            <person name="Quetier F."/>
            <person name="Town C.D."/>
            <person name="Roe B.A."/>
        </authorList>
    </citation>
    <scope>NUCLEOTIDE SEQUENCE [LARGE SCALE GENOMIC DNA]</scope>
    <source>
        <strain evidence="1">A17</strain>
        <strain evidence="2 3">cv. Jemalong A17</strain>
    </source>
</reference>
<sequence length="119" mass="13228">MRYGRTKKEDFLKIYDKVASKLASWNGRLLKKFGRVALAKGNMFLEKAKTGSPIWNAILKTLYVLEDGFSYKTEMEIQICGSILGSSNILLLACVFSVKGSVEASSLCEPLETYSDVFG</sequence>
<evidence type="ECO:0000313" key="1">
    <source>
        <dbReference type="EMBL" id="KEH43105.1"/>
    </source>
</evidence>
<gene>
    <name evidence="1" type="ordered locus">MTR_1g084080</name>
</gene>
<dbReference type="AlphaFoldDB" id="A0A072VYF6"/>
<evidence type="ECO:0000313" key="3">
    <source>
        <dbReference type="Proteomes" id="UP000002051"/>
    </source>
</evidence>
<name>A0A072VYF6_MEDTR</name>
<reference evidence="2" key="3">
    <citation type="submission" date="2015-04" db="UniProtKB">
        <authorList>
            <consortium name="EnsemblPlants"/>
        </authorList>
    </citation>
    <scope>IDENTIFICATION</scope>
    <source>
        <strain evidence="2">cv. Jemalong A17</strain>
    </source>
</reference>
<reference evidence="1 3" key="2">
    <citation type="journal article" date="2014" name="BMC Genomics">
        <title>An improved genome release (version Mt4.0) for the model legume Medicago truncatula.</title>
        <authorList>
            <person name="Tang H."/>
            <person name="Krishnakumar V."/>
            <person name="Bidwell S."/>
            <person name="Rosen B."/>
            <person name="Chan A."/>
            <person name="Zhou S."/>
            <person name="Gentzbittel L."/>
            <person name="Childs K.L."/>
            <person name="Yandell M."/>
            <person name="Gundlach H."/>
            <person name="Mayer K.F."/>
            <person name="Schwartz D.C."/>
            <person name="Town C.D."/>
        </authorList>
    </citation>
    <scope>GENOME REANNOTATION</scope>
    <source>
        <strain evidence="1">A17</strain>
        <strain evidence="2 3">cv. Jemalong A17</strain>
    </source>
</reference>
<dbReference type="EMBL" id="CM001217">
    <property type="protein sequence ID" value="KEH43105.1"/>
    <property type="molecule type" value="Genomic_DNA"/>
</dbReference>
<organism evidence="1 3">
    <name type="scientific">Medicago truncatula</name>
    <name type="common">Barrel medic</name>
    <name type="synonym">Medicago tribuloides</name>
    <dbReference type="NCBI Taxonomy" id="3880"/>
    <lineage>
        <taxon>Eukaryota</taxon>
        <taxon>Viridiplantae</taxon>
        <taxon>Streptophyta</taxon>
        <taxon>Embryophyta</taxon>
        <taxon>Tracheophyta</taxon>
        <taxon>Spermatophyta</taxon>
        <taxon>Magnoliopsida</taxon>
        <taxon>eudicotyledons</taxon>
        <taxon>Gunneridae</taxon>
        <taxon>Pentapetalae</taxon>
        <taxon>rosids</taxon>
        <taxon>fabids</taxon>
        <taxon>Fabales</taxon>
        <taxon>Fabaceae</taxon>
        <taxon>Papilionoideae</taxon>
        <taxon>50 kb inversion clade</taxon>
        <taxon>NPAAA clade</taxon>
        <taxon>Hologalegina</taxon>
        <taxon>IRL clade</taxon>
        <taxon>Trifolieae</taxon>
        <taxon>Medicago</taxon>
    </lineage>
</organism>
<proteinExistence type="predicted"/>
<evidence type="ECO:0000313" key="2">
    <source>
        <dbReference type="EnsemblPlants" id="KEH43105"/>
    </source>
</evidence>
<dbReference type="Proteomes" id="UP000002051">
    <property type="component" value="Unassembled WGS sequence"/>
</dbReference>
<protein>
    <submittedName>
        <fullName evidence="1 2">Uncharacterized protein</fullName>
    </submittedName>
</protein>
<dbReference type="EnsemblPlants" id="KEH43105">
    <property type="protein sequence ID" value="KEH43105"/>
    <property type="gene ID" value="MTR_1g084080"/>
</dbReference>
<dbReference type="HOGENOM" id="CLU_2064946_0_0_1"/>
<keyword evidence="3" id="KW-1185">Reference proteome</keyword>